<dbReference type="InterPro" id="IPR017937">
    <property type="entry name" value="Thioredoxin_CS"/>
</dbReference>
<evidence type="ECO:0000313" key="4">
    <source>
        <dbReference type="Proteomes" id="UP000239590"/>
    </source>
</evidence>
<evidence type="ECO:0000313" key="3">
    <source>
        <dbReference type="EMBL" id="PQA60757.1"/>
    </source>
</evidence>
<evidence type="ECO:0000259" key="2">
    <source>
        <dbReference type="Pfam" id="PF03190"/>
    </source>
</evidence>
<sequence>MALILVSLAFIPRPAPAPQAAKVEWLTIEEAYARNQKEPRKFLIDVYTDWCGWCKVMDRETFNDPKVADYINQKYYAVKLDAEGKNPIKLGTHTFKFVAQGNRGYQELAAILMNGQMSFPTVVFMDEKFLDKQQFQVIQAVPGFHKAGEFHQIITFFGDNYHKKQTPWEKYQKEIYPKSFTK</sequence>
<reference evidence="4" key="1">
    <citation type="submission" date="2018-02" db="EMBL/GenBank/DDBJ databases">
        <title>Genome sequencing of Solimonas sp. HR-BB.</title>
        <authorList>
            <person name="Lee Y."/>
            <person name="Jeon C.O."/>
        </authorList>
    </citation>
    <scope>NUCLEOTIDE SEQUENCE [LARGE SCALE GENOMIC DNA]</scope>
    <source>
        <strain evidence="4">HR-U</strain>
    </source>
</reference>
<name>A0A2S7ISQ8_9BACT</name>
<dbReference type="Pfam" id="PF03190">
    <property type="entry name" value="Thioredox_DsbH"/>
    <property type="match status" value="1"/>
</dbReference>
<dbReference type="InterPro" id="IPR036249">
    <property type="entry name" value="Thioredoxin-like_sf"/>
</dbReference>
<proteinExistence type="predicted"/>
<accession>A0A2S7ISQ8</accession>
<gene>
    <name evidence="3" type="ORF">C5O19_14420</name>
</gene>
<dbReference type="OrthoDB" id="9811036at2"/>
<dbReference type="PROSITE" id="PS00194">
    <property type="entry name" value="THIOREDOXIN_1"/>
    <property type="match status" value="1"/>
</dbReference>
<feature type="domain" description="Spermatogenesis-associated protein 20-like TRX" evidence="2">
    <location>
        <begin position="22"/>
        <end position="126"/>
    </location>
</feature>
<evidence type="ECO:0000256" key="1">
    <source>
        <dbReference type="ARBA" id="ARBA00023284"/>
    </source>
</evidence>
<dbReference type="SUPFAM" id="SSF52833">
    <property type="entry name" value="Thioredoxin-like"/>
    <property type="match status" value="1"/>
</dbReference>
<keyword evidence="1" id="KW-0676">Redox-active center</keyword>
<dbReference type="AlphaFoldDB" id="A0A2S7ISQ8"/>
<comment type="caution">
    <text evidence="3">The sequence shown here is derived from an EMBL/GenBank/DDBJ whole genome shotgun (WGS) entry which is preliminary data.</text>
</comment>
<dbReference type="Gene3D" id="3.40.30.10">
    <property type="entry name" value="Glutaredoxin"/>
    <property type="match status" value="1"/>
</dbReference>
<dbReference type="EMBL" id="PTRA01000001">
    <property type="protein sequence ID" value="PQA60757.1"/>
    <property type="molecule type" value="Genomic_DNA"/>
</dbReference>
<dbReference type="InterPro" id="IPR004879">
    <property type="entry name" value="Ssp411-like_TRX"/>
</dbReference>
<keyword evidence="4" id="KW-1185">Reference proteome</keyword>
<protein>
    <submittedName>
        <fullName evidence="3">Thioredoxin</fullName>
    </submittedName>
</protein>
<dbReference type="Proteomes" id="UP000239590">
    <property type="component" value="Unassembled WGS sequence"/>
</dbReference>
<organism evidence="3 4">
    <name type="scientific">Siphonobacter curvatus</name>
    <dbReference type="NCBI Taxonomy" id="2094562"/>
    <lineage>
        <taxon>Bacteria</taxon>
        <taxon>Pseudomonadati</taxon>
        <taxon>Bacteroidota</taxon>
        <taxon>Cytophagia</taxon>
        <taxon>Cytophagales</taxon>
        <taxon>Cytophagaceae</taxon>
        <taxon>Siphonobacter</taxon>
    </lineage>
</organism>